<dbReference type="AlphaFoldDB" id="A0A317CFU1"/>
<gene>
    <name evidence="1" type="ORF">DKT75_05900</name>
</gene>
<dbReference type="RefSeq" id="WP_109822500.1">
    <property type="nucleotide sequence ID" value="NZ_QGKL01000019.1"/>
</dbReference>
<keyword evidence="2" id="KW-1185">Reference proteome</keyword>
<dbReference type="SUPFAM" id="SSF54427">
    <property type="entry name" value="NTF2-like"/>
    <property type="match status" value="1"/>
</dbReference>
<reference evidence="1 2" key="1">
    <citation type="submission" date="2018-05" db="EMBL/GenBank/DDBJ databases">
        <title>Leucothrix arctica sp. nov., isolated from Arctic seawater.</title>
        <authorList>
            <person name="Choi A."/>
            <person name="Baek K."/>
        </authorList>
    </citation>
    <scope>NUCLEOTIDE SEQUENCE [LARGE SCALE GENOMIC DNA]</scope>
    <source>
        <strain evidence="1 2">IMCC9719</strain>
    </source>
</reference>
<dbReference type="Gene3D" id="3.10.450.50">
    <property type="match status" value="1"/>
</dbReference>
<sequence>MTDCITIFFDAWQIQETEARLTQLNSSVTEAIQYDDPRTSETVNGIAALNNYLGMFTANAPGWSAKVIKTDTVAGVTRATVAFGGMGPDGSEQVQLGQYFVEKDGDLVSRMVGFVGTGEQN</sequence>
<accession>A0A317CFU1</accession>
<evidence type="ECO:0000313" key="2">
    <source>
        <dbReference type="Proteomes" id="UP000245506"/>
    </source>
</evidence>
<comment type="caution">
    <text evidence="1">The sequence shown here is derived from an EMBL/GenBank/DDBJ whole genome shotgun (WGS) entry which is preliminary data.</text>
</comment>
<name>A0A317CFU1_9GAMM</name>
<organism evidence="1 2">
    <name type="scientific">Leucothrix arctica</name>
    <dbReference type="NCBI Taxonomy" id="1481894"/>
    <lineage>
        <taxon>Bacteria</taxon>
        <taxon>Pseudomonadati</taxon>
        <taxon>Pseudomonadota</taxon>
        <taxon>Gammaproteobacteria</taxon>
        <taxon>Thiotrichales</taxon>
        <taxon>Thiotrichaceae</taxon>
        <taxon>Leucothrix</taxon>
    </lineage>
</organism>
<protein>
    <recommendedName>
        <fullName evidence="3">SnoaL-like domain-containing protein</fullName>
    </recommendedName>
</protein>
<evidence type="ECO:0008006" key="3">
    <source>
        <dbReference type="Google" id="ProtNLM"/>
    </source>
</evidence>
<dbReference type="Proteomes" id="UP000245506">
    <property type="component" value="Unassembled WGS sequence"/>
</dbReference>
<proteinExistence type="predicted"/>
<dbReference type="InterPro" id="IPR032710">
    <property type="entry name" value="NTF2-like_dom_sf"/>
</dbReference>
<dbReference type="OrthoDB" id="7658823at2"/>
<evidence type="ECO:0000313" key="1">
    <source>
        <dbReference type="EMBL" id="PWQ97458.1"/>
    </source>
</evidence>
<dbReference type="EMBL" id="QGKL01000019">
    <property type="protein sequence ID" value="PWQ97458.1"/>
    <property type="molecule type" value="Genomic_DNA"/>
</dbReference>